<keyword evidence="4" id="KW-1185">Reference proteome</keyword>
<keyword evidence="2" id="KW-0472">Membrane</keyword>
<reference evidence="3 4" key="1">
    <citation type="journal article" date="2007" name="PLoS ONE">
        <title>The complete genome sequence and analysis of the Epsilonproteobacterium Arcobacter butzleri.</title>
        <authorList>
            <person name="Miller W.G."/>
            <person name="Parker C.T."/>
            <person name="Rubenfield M."/>
            <person name="Mendz G.L."/>
            <person name="Woesten M.M.S.M."/>
            <person name="Ussery D.W."/>
            <person name="Stolz J.F."/>
            <person name="Binnewies T.T."/>
            <person name="Hallin P.F."/>
            <person name="Wang G."/>
            <person name="Malek J.A."/>
            <person name="Rogosin A."/>
            <person name="Stanker L.H."/>
            <person name="Mandrell R.E."/>
        </authorList>
    </citation>
    <scope>NUCLEOTIDE SEQUENCE [LARGE SCALE GENOMIC DNA]</scope>
    <source>
        <strain evidence="3 4">RM4018</strain>
    </source>
</reference>
<dbReference type="GeneID" id="24305425"/>
<feature type="coiled-coil region" evidence="1">
    <location>
        <begin position="206"/>
        <end position="233"/>
    </location>
</feature>
<feature type="transmembrane region" description="Helical" evidence="2">
    <location>
        <begin position="258"/>
        <end position="276"/>
    </location>
</feature>
<proteinExistence type="predicted"/>
<name>A8EUG7_ALIB4</name>
<feature type="transmembrane region" description="Helical" evidence="2">
    <location>
        <begin position="296"/>
        <end position="313"/>
    </location>
</feature>
<protein>
    <submittedName>
        <fullName evidence="3">Uncharacterized protein</fullName>
    </submittedName>
</protein>
<dbReference type="KEGG" id="abu:Abu_1335"/>
<evidence type="ECO:0000256" key="2">
    <source>
        <dbReference type="SAM" id="Phobius"/>
    </source>
</evidence>
<evidence type="ECO:0000256" key="1">
    <source>
        <dbReference type="SAM" id="Coils"/>
    </source>
</evidence>
<dbReference type="eggNOG" id="ENOG5033GDI">
    <property type="taxonomic scope" value="Bacteria"/>
</dbReference>
<dbReference type="EMBL" id="CP000361">
    <property type="protein sequence ID" value="ABV67591.1"/>
    <property type="molecule type" value="Genomic_DNA"/>
</dbReference>
<gene>
    <name evidence="3" type="ordered locus">Abu_1335</name>
</gene>
<keyword evidence="1" id="KW-0175">Coiled coil</keyword>
<dbReference type="AlphaFoldDB" id="A8EUG7"/>
<keyword evidence="2" id="KW-0812">Transmembrane</keyword>
<keyword evidence="2" id="KW-1133">Transmembrane helix</keyword>
<sequence>MAKIDEELIKTKLKEIEKFYNQIKDYYSIKIDLLKSNENEALRNIFENEIELLKENSEQALNILSNAKQLENFLNENNKLQNIKNLLSNENINEIENRKNEILSAYSKIFETKDGNLSQIFNDMYEQIKNSYNDLFVNKTGEKVKIEILNAHIDKFEDKYASIISDEKSISNEIETLHKDLKIKQQNLDTFHKKIFGDDEEPEEGEDKSKSLKDELELRLEQLKETEKEAKKIINLSSDAGLGGGFNQKAKEAKNNKYWSLAVFVLVLIIMGYFNFKTIDFNNLKDIDLVSITVRFMINAPFIWIATVANLNLNKYARLEQEYSHKESLAKSFERYKTEIEKLDDTETIKSKELLVQLMSLNLEAFKINPSSTMDGAKSDIDYFEKIKNLILTNKTSS</sequence>
<evidence type="ECO:0000313" key="3">
    <source>
        <dbReference type="EMBL" id="ABV67591.1"/>
    </source>
</evidence>
<dbReference type="RefSeq" id="WP_012012999.1">
    <property type="nucleotide sequence ID" value="NC_009850.1"/>
</dbReference>
<dbReference type="Proteomes" id="UP000001136">
    <property type="component" value="Chromosome"/>
</dbReference>
<accession>A8EUG7</accession>
<dbReference type="HOGENOM" id="CLU_653196_0_0_7"/>
<organism evidence="3 4">
    <name type="scientific">Aliarcobacter butzleri (strain RM4018)</name>
    <name type="common">Arcobacter butzleri</name>
    <dbReference type="NCBI Taxonomy" id="367737"/>
    <lineage>
        <taxon>Bacteria</taxon>
        <taxon>Pseudomonadati</taxon>
        <taxon>Campylobacterota</taxon>
        <taxon>Epsilonproteobacteria</taxon>
        <taxon>Campylobacterales</taxon>
        <taxon>Arcobacteraceae</taxon>
        <taxon>Aliarcobacter</taxon>
    </lineage>
</organism>
<evidence type="ECO:0000313" key="4">
    <source>
        <dbReference type="Proteomes" id="UP000001136"/>
    </source>
</evidence>
<feature type="coiled-coil region" evidence="1">
    <location>
        <begin position="43"/>
        <end position="90"/>
    </location>
</feature>